<gene>
    <name evidence="3" type="ORF">F5878DRAFT_233938</name>
</gene>
<reference evidence="3" key="1">
    <citation type="submission" date="2022-08" db="EMBL/GenBank/DDBJ databases">
        <authorList>
            <consortium name="DOE Joint Genome Institute"/>
            <person name="Min B."/>
            <person name="Riley R."/>
            <person name="Sierra-Patev S."/>
            <person name="Naranjo-Ortiz M."/>
            <person name="Looney B."/>
            <person name="Konkel Z."/>
            <person name="Slot J.C."/>
            <person name="Sakamoto Y."/>
            <person name="Steenwyk J.L."/>
            <person name="Rokas A."/>
            <person name="Carro J."/>
            <person name="Camarero S."/>
            <person name="Ferreira P."/>
            <person name="Molpeceres G."/>
            <person name="Ruiz-Duenas F.J."/>
            <person name="Serrano A."/>
            <person name="Henrissat B."/>
            <person name="Drula E."/>
            <person name="Hughes K.W."/>
            <person name="Mata J.L."/>
            <person name="Ishikawa N.K."/>
            <person name="Vargas-Isla R."/>
            <person name="Ushijima S."/>
            <person name="Smith C.A."/>
            <person name="Ahrendt S."/>
            <person name="Andreopoulos W."/>
            <person name="He G."/>
            <person name="Labutti K."/>
            <person name="Lipzen A."/>
            <person name="Ng V."/>
            <person name="Sandor L."/>
            <person name="Barry K."/>
            <person name="Martinez A.T."/>
            <person name="Xiao Y."/>
            <person name="Gibbons J.G."/>
            <person name="Terashima K."/>
            <person name="Hibbett D.S."/>
            <person name="Grigoriev I.V."/>
        </authorList>
    </citation>
    <scope>NUCLEOTIDE SEQUENCE</scope>
    <source>
        <strain evidence="3">TFB9207</strain>
    </source>
</reference>
<sequence length="330" mass="35928">MLPNHFLAFLSTIGVALTAVAAPLPHATTHGKSAEDDSGLEAPQALVNAYERATSTDSLDPSTLPSALPSALPNSLSDALPGALSGAFPNAPPSTPLSTPNDGLWAENIDPIPICRDPSINSGCPSGLFTPIARPVIVEARTGDGKDKEVMNSPHAAGVPSPQIAIGDSIPDGHTVLRYLAEQGSYPSVENVHKALKSLDPAQWEKDVTVSKTLMVFKQTVSGELYMHTDKLLRKSRPEFDRVDLESMILKDLFISVNLRPHQQIRYTTLTKHGYSCLQELRTYVKDTRKSKDCRNSRVHTVDDCFRPYMKLADLSPLRLRRKARLACTA</sequence>
<evidence type="ECO:0000256" key="1">
    <source>
        <dbReference type="SAM" id="MobiDB-lite"/>
    </source>
</evidence>
<keyword evidence="4" id="KW-1185">Reference proteome</keyword>
<dbReference type="AlphaFoldDB" id="A0AA38UM57"/>
<dbReference type="Proteomes" id="UP001163846">
    <property type="component" value="Unassembled WGS sequence"/>
</dbReference>
<feature type="region of interest" description="Disordered" evidence="1">
    <location>
        <begin position="52"/>
        <end position="72"/>
    </location>
</feature>
<evidence type="ECO:0000256" key="2">
    <source>
        <dbReference type="SAM" id="SignalP"/>
    </source>
</evidence>
<feature type="compositionally biased region" description="Low complexity" evidence="1">
    <location>
        <begin position="57"/>
        <end position="72"/>
    </location>
</feature>
<protein>
    <submittedName>
        <fullName evidence="3">Uncharacterized protein</fullName>
    </submittedName>
</protein>
<proteinExistence type="predicted"/>
<accession>A0AA38UM57</accession>
<evidence type="ECO:0000313" key="4">
    <source>
        <dbReference type="Proteomes" id="UP001163846"/>
    </source>
</evidence>
<feature type="signal peptide" evidence="2">
    <location>
        <begin position="1"/>
        <end position="18"/>
    </location>
</feature>
<keyword evidence="2" id="KW-0732">Signal</keyword>
<organism evidence="3 4">
    <name type="scientific">Lentinula raphanica</name>
    <dbReference type="NCBI Taxonomy" id="153919"/>
    <lineage>
        <taxon>Eukaryota</taxon>
        <taxon>Fungi</taxon>
        <taxon>Dikarya</taxon>
        <taxon>Basidiomycota</taxon>
        <taxon>Agaricomycotina</taxon>
        <taxon>Agaricomycetes</taxon>
        <taxon>Agaricomycetidae</taxon>
        <taxon>Agaricales</taxon>
        <taxon>Marasmiineae</taxon>
        <taxon>Omphalotaceae</taxon>
        <taxon>Lentinula</taxon>
    </lineage>
</organism>
<name>A0AA38UM57_9AGAR</name>
<evidence type="ECO:0000313" key="3">
    <source>
        <dbReference type="EMBL" id="KAJ3843767.1"/>
    </source>
</evidence>
<feature type="chain" id="PRO_5041355938" evidence="2">
    <location>
        <begin position="19"/>
        <end position="330"/>
    </location>
</feature>
<comment type="caution">
    <text evidence="3">The sequence shown here is derived from an EMBL/GenBank/DDBJ whole genome shotgun (WGS) entry which is preliminary data.</text>
</comment>
<dbReference type="EMBL" id="MU805968">
    <property type="protein sequence ID" value="KAJ3843767.1"/>
    <property type="molecule type" value="Genomic_DNA"/>
</dbReference>